<reference evidence="3 4" key="1">
    <citation type="submission" date="2017-03" db="EMBL/GenBank/DDBJ databases">
        <title>Paenibacillus larvae genome sequencing.</title>
        <authorList>
            <person name="Dingman D.W."/>
        </authorList>
    </citation>
    <scope>NUCLEOTIDE SEQUENCE [LARGE SCALE GENOMIC DNA]</scope>
    <source>
        <strain evidence="3 4">SAG 10367</strain>
    </source>
</reference>
<evidence type="ECO:0000313" key="3">
    <source>
        <dbReference type="EMBL" id="ARF68061.1"/>
    </source>
</evidence>
<organism evidence="3 4">
    <name type="scientific">Paenibacillus larvae subsp. pulvifaciens</name>
    <dbReference type="NCBI Taxonomy" id="1477"/>
    <lineage>
        <taxon>Bacteria</taxon>
        <taxon>Bacillati</taxon>
        <taxon>Bacillota</taxon>
        <taxon>Bacilli</taxon>
        <taxon>Bacillales</taxon>
        <taxon>Paenibacillaceae</taxon>
        <taxon>Paenibacillus</taxon>
    </lineage>
</organism>
<dbReference type="EMBL" id="CP020557">
    <property type="protein sequence ID" value="ARF68061.1"/>
    <property type="molecule type" value="Genomic_DNA"/>
</dbReference>
<feature type="compositionally biased region" description="Polar residues" evidence="1">
    <location>
        <begin position="68"/>
        <end position="78"/>
    </location>
</feature>
<evidence type="ECO:0000256" key="2">
    <source>
        <dbReference type="SAM" id="Phobius"/>
    </source>
</evidence>
<dbReference type="Proteomes" id="UP000192727">
    <property type="component" value="Chromosome"/>
</dbReference>
<dbReference type="AlphaFoldDB" id="A0A1V0USF4"/>
<feature type="transmembrane region" description="Helical" evidence="2">
    <location>
        <begin position="6"/>
        <end position="23"/>
    </location>
</feature>
<evidence type="ECO:0000313" key="4">
    <source>
        <dbReference type="Proteomes" id="UP000192727"/>
    </source>
</evidence>
<gene>
    <name evidence="3" type="ORF">B7C51_09800</name>
</gene>
<name>A0A1V0USF4_9BACL</name>
<sequence length="78" mass="8355">METVNTILGIVASLLSIAAIVFSKKTSDRTKEIERIINQNLNVHVGSSKEEKNTVKKAVSGDKGTSIVGDNNKVNGDK</sequence>
<dbReference type="RefSeq" id="WP_083039851.1">
    <property type="nucleotide sequence ID" value="NZ_CP020557.1"/>
</dbReference>
<proteinExistence type="predicted"/>
<keyword evidence="2" id="KW-1133">Transmembrane helix</keyword>
<protein>
    <submittedName>
        <fullName evidence="3">Uncharacterized protein</fullName>
    </submittedName>
</protein>
<evidence type="ECO:0000256" key="1">
    <source>
        <dbReference type="SAM" id="MobiDB-lite"/>
    </source>
</evidence>
<accession>A0A1V0USF4</accession>
<feature type="region of interest" description="Disordered" evidence="1">
    <location>
        <begin position="48"/>
        <end position="78"/>
    </location>
</feature>
<keyword evidence="2" id="KW-0812">Transmembrane</keyword>
<keyword evidence="2" id="KW-0472">Membrane</keyword>